<name>A0A0N5D7F1_THECL</name>
<evidence type="ECO:0000259" key="1">
    <source>
        <dbReference type="Pfam" id="PF25883"/>
    </source>
</evidence>
<reference evidence="4" key="1">
    <citation type="submission" date="2017-02" db="UniProtKB">
        <authorList>
            <consortium name="WormBaseParasite"/>
        </authorList>
    </citation>
    <scope>IDENTIFICATION</scope>
</reference>
<dbReference type="Pfam" id="PF25883">
    <property type="entry name" value="F28H7_8_C"/>
    <property type="match status" value="1"/>
</dbReference>
<dbReference type="AlphaFoldDB" id="A0A0N5D7F1"/>
<keyword evidence="3" id="KW-1185">Reference proteome</keyword>
<dbReference type="EMBL" id="UYYF01004711">
    <property type="protein sequence ID" value="VDN06578.1"/>
    <property type="molecule type" value="Genomic_DNA"/>
</dbReference>
<accession>A0A0N5D7F1</accession>
<dbReference type="OrthoDB" id="5845914at2759"/>
<dbReference type="PANTHER" id="PTHR47159:SF4">
    <property type="entry name" value="CRAL-TRIO DOMAIN-CONTAINING PROTEIN"/>
    <property type="match status" value="1"/>
</dbReference>
<dbReference type="SUPFAM" id="SSF101576">
    <property type="entry name" value="Supernatant protein factor (SPF), C-terminal domain"/>
    <property type="match status" value="1"/>
</dbReference>
<dbReference type="InterPro" id="IPR058960">
    <property type="entry name" value="Ctg-1-like_C"/>
</dbReference>
<sequence>MMLSANSEGCCHYNVDRLIIPSENIAKHLYWKPDHLAPAHSELSHLTLFPGQHKFITIKLRPFNGTTFFALNRYAERDYTMAIYHSNSFEEENTCNLDEMDEWIPVFMYPAMPTVDYLQKESLGPGTYKLRFGNEQAWIRPVTVYYRIRLLNGNGEEVPYEIIT</sequence>
<dbReference type="WBParaSite" id="TCLT_0000899401-mRNA-1">
    <property type="protein sequence ID" value="TCLT_0000899401-mRNA-1"/>
    <property type="gene ID" value="TCLT_0000899401"/>
</dbReference>
<dbReference type="STRING" id="103827.A0A0N5D7F1"/>
<gene>
    <name evidence="2" type="ORF">TCLT_LOCUS8983</name>
</gene>
<dbReference type="PANTHER" id="PTHR47159">
    <property type="entry name" value="PROTEIN CBG07705-RELATED"/>
    <property type="match status" value="1"/>
</dbReference>
<dbReference type="InterPro" id="IPR053302">
    <property type="entry name" value="CRAL-TRIO_domain"/>
</dbReference>
<dbReference type="Gene3D" id="2.60.120.680">
    <property type="entry name" value="GOLD domain"/>
    <property type="match status" value="1"/>
</dbReference>
<organism evidence="4">
    <name type="scientific">Thelazia callipaeda</name>
    <name type="common">Oriental eyeworm</name>
    <name type="synonym">Parasitic nematode</name>
    <dbReference type="NCBI Taxonomy" id="103827"/>
    <lineage>
        <taxon>Eukaryota</taxon>
        <taxon>Metazoa</taxon>
        <taxon>Ecdysozoa</taxon>
        <taxon>Nematoda</taxon>
        <taxon>Chromadorea</taxon>
        <taxon>Rhabditida</taxon>
        <taxon>Spirurina</taxon>
        <taxon>Spiruromorpha</taxon>
        <taxon>Thelazioidea</taxon>
        <taxon>Thelaziidae</taxon>
        <taxon>Thelazia</taxon>
    </lineage>
</organism>
<proteinExistence type="predicted"/>
<feature type="domain" description="Ctg-1-like C-terminal" evidence="1">
    <location>
        <begin position="29"/>
        <end position="158"/>
    </location>
</feature>
<evidence type="ECO:0000313" key="2">
    <source>
        <dbReference type="EMBL" id="VDN06578.1"/>
    </source>
</evidence>
<dbReference type="InterPro" id="IPR036598">
    <property type="entry name" value="GOLD_dom_sf"/>
</dbReference>
<reference evidence="2 3" key="2">
    <citation type="submission" date="2018-11" db="EMBL/GenBank/DDBJ databases">
        <authorList>
            <consortium name="Pathogen Informatics"/>
        </authorList>
    </citation>
    <scope>NUCLEOTIDE SEQUENCE [LARGE SCALE GENOMIC DNA]</scope>
</reference>
<dbReference type="Proteomes" id="UP000276776">
    <property type="component" value="Unassembled WGS sequence"/>
</dbReference>
<evidence type="ECO:0000313" key="4">
    <source>
        <dbReference type="WBParaSite" id="TCLT_0000899401-mRNA-1"/>
    </source>
</evidence>
<protein>
    <submittedName>
        <fullName evidence="4">Calpain_III domain-containing protein</fullName>
    </submittedName>
</protein>
<evidence type="ECO:0000313" key="3">
    <source>
        <dbReference type="Proteomes" id="UP000276776"/>
    </source>
</evidence>
<dbReference type="Gene3D" id="3.40.525.10">
    <property type="entry name" value="CRAL-TRIO lipid binding domain"/>
    <property type="match status" value="1"/>
</dbReference>
<dbReference type="InterPro" id="IPR036865">
    <property type="entry name" value="CRAL-TRIO_dom_sf"/>
</dbReference>